<dbReference type="Proteomes" id="UP000751852">
    <property type="component" value="Unassembled WGS sequence"/>
</dbReference>
<evidence type="ECO:0000313" key="10">
    <source>
        <dbReference type="Proteomes" id="UP000751852"/>
    </source>
</evidence>
<reference evidence="9 10" key="1">
    <citation type="submission" date="2020-04" db="EMBL/GenBank/DDBJ databases">
        <title>Staphylococcus species from domestic dog.</title>
        <authorList>
            <person name="Paterson G.K."/>
        </authorList>
    </citation>
    <scope>NUCLEOTIDE SEQUENCE [LARGE SCALE GENOMIC DNA]</scope>
    <source>
        <strain evidence="9 10">H16/1A</strain>
    </source>
</reference>
<evidence type="ECO:0000259" key="8">
    <source>
        <dbReference type="Pfam" id="PF13515"/>
    </source>
</evidence>
<keyword evidence="10" id="KW-1185">Reference proteome</keyword>
<name>A0ABS0TA65_9STAP</name>
<protein>
    <submittedName>
        <fullName evidence="9">FUSC family protein</fullName>
    </submittedName>
</protein>
<keyword evidence="2" id="KW-1003">Cell membrane</keyword>
<feature type="transmembrane region" description="Helical" evidence="7">
    <location>
        <begin position="302"/>
        <end position="333"/>
    </location>
</feature>
<gene>
    <name evidence="9" type="ORF">HHH54_08510</name>
</gene>
<evidence type="ECO:0000256" key="6">
    <source>
        <dbReference type="ARBA" id="ARBA00043993"/>
    </source>
</evidence>
<feature type="transmembrane region" description="Helical" evidence="7">
    <location>
        <begin position="117"/>
        <end position="136"/>
    </location>
</feature>
<evidence type="ECO:0000256" key="1">
    <source>
        <dbReference type="ARBA" id="ARBA00004651"/>
    </source>
</evidence>
<organism evidence="9 10">
    <name type="scientific">Staphylococcus canis</name>
    <dbReference type="NCBI Taxonomy" id="2724942"/>
    <lineage>
        <taxon>Bacteria</taxon>
        <taxon>Bacillati</taxon>
        <taxon>Bacillota</taxon>
        <taxon>Bacilli</taxon>
        <taxon>Bacillales</taxon>
        <taxon>Staphylococcaceae</taxon>
        <taxon>Staphylococcus</taxon>
    </lineage>
</organism>
<evidence type="ECO:0000313" key="9">
    <source>
        <dbReference type="EMBL" id="MBI5975638.1"/>
    </source>
</evidence>
<feature type="transmembrane region" description="Helical" evidence="7">
    <location>
        <begin position="404"/>
        <end position="425"/>
    </location>
</feature>
<evidence type="ECO:0000256" key="7">
    <source>
        <dbReference type="SAM" id="Phobius"/>
    </source>
</evidence>
<dbReference type="PANTHER" id="PTHR30509:SF9">
    <property type="entry name" value="MULTIDRUG RESISTANCE PROTEIN MDTO"/>
    <property type="match status" value="1"/>
</dbReference>
<feature type="transmembrane region" description="Helical" evidence="7">
    <location>
        <begin position="365"/>
        <end position="398"/>
    </location>
</feature>
<keyword evidence="4 7" id="KW-1133">Transmembrane helix</keyword>
<proteinExistence type="inferred from homology"/>
<evidence type="ECO:0000256" key="3">
    <source>
        <dbReference type="ARBA" id="ARBA00022692"/>
    </source>
</evidence>
<dbReference type="Pfam" id="PF13515">
    <property type="entry name" value="FUSC_2"/>
    <property type="match status" value="1"/>
</dbReference>
<feature type="domain" description="Integral membrane bound transporter" evidence="8">
    <location>
        <begin position="325"/>
        <end position="450"/>
    </location>
</feature>
<evidence type="ECO:0000256" key="5">
    <source>
        <dbReference type="ARBA" id="ARBA00023136"/>
    </source>
</evidence>
<comment type="subcellular location">
    <subcellularLocation>
        <location evidence="1">Cell membrane</location>
        <topology evidence="1">Multi-pass membrane protein</topology>
    </subcellularLocation>
</comment>
<keyword evidence="3 7" id="KW-0812">Transmembrane</keyword>
<dbReference type="EMBL" id="JABANU010000021">
    <property type="protein sequence ID" value="MBI5975638.1"/>
    <property type="molecule type" value="Genomic_DNA"/>
</dbReference>
<dbReference type="InterPro" id="IPR049453">
    <property type="entry name" value="Memb_transporter_dom"/>
</dbReference>
<comment type="similarity">
    <text evidence="6">Belongs to the YccS/YhfK family.</text>
</comment>
<evidence type="ECO:0000256" key="4">
    <source>
        <dbReference type="ARBA" id="ARBA00022989"/>
    </source>
</evidence>
<sequence length="621" mass="70361">MRLGILMFIPLLYGLIFHDFPNALLATIGTFAHIYVFNGTFTSRMRSVTFATLGLMLAMMLGTLTMTSPLLFGIFLLIFAVVPYYVFNTLNIPGPSSTFFIIAFSLSSVMPEDPEAFLSRGLIVGLGGLLGILLVYTESKIKGKKPENDAVREDFVHIQKLVQHFNNQSEFNDLTKTTVKVLTNSSEILNTTGSSLQKKSSDYQRLTLLHHIAEGIYSELLELNAKGHRPLPQDIIDMMDYMASRIIYPKQEHPKWRKQVDVPSRYQELVALIFKLEEILEAPIEQVSKKINLRSPRYRERLLYHLTPLSINFISSLRYSVIVGVAILIALLFDFERAYWIPLSAHTVLIGGTTVASIERGGARWIGTLVGVGIATLILSFHPNIIIIVLVMCLSGALTEIVIGANYALAMIAITTQVILLSGLAQGNLTVGIAVPRLLDTTVGILIAIIGVLLIGRRLASKNLPEIMGDVARIEAQIFHFVFSENAYDRQAFRTRDRLRLKLSIENMYAMYRHAYGELSSNQKRTQYFYPAMFLLEQINFQLTQLLYDSRCYYLDDDTMGKYLLAFENVAKHFDRGKHHQVVIDLPLLPYYAQIRRSLMQLQDIELYDYQNKRNPNLFAH</sequence>
<comment type="caution">
    <text evidence="9">The sequence shown here is derived from an EMBL/GenBank/DDBJ whole genome shotgun (WGS) entry which is preliminary data.</text>
</comment>
<accession>A0ABS0TA65</accession>
<keyword evidence="5 7" id="KW-0472">Membrane</keyword>
<feature type="transmembrane region" description="Helical" evidence="7">
    <location>
        <begin position="12"/>
        <end position="36"/>
    </location>
</feature>
<evidence type="ECO:0000256" key="2">
    <source>
        <dbReference type="ARBA" id="ARBA00022475"/>
    </source>
</evidence>
<dbReference type="PANTHER" id="PTHR30509">
    <property type="entry name" value="P-HYDROXYBENZOIC ACID EFFLUX PUMP SUBUNIT-RELATED"/>
    <property type="match status" value="1"/>
</dbReference>
<feature type="transmembrane region" description="Helical" evidence="7">
    <location>
        <begin position="437"/>
        <end position="456"/>
    </location>
</feature>
<feature type="transmembrane region" description="Helical" evidence="7">
    <location>
        <begin position="94"/>
        <end position="111"/>
    </location>
</feature>